<sequence>MNFYLSSKALRQFKEAGLKNDFEIKIFDDTIYCSTFVAIFISGRISKNHRIDPTMRRFTINFPDKSLFYSNIKELKSMIQQTDFIKQFRNLLEGRPIYFDSDENDQEDTDDIDKAKLFIEIGQILENKEMIDKGLEVMEIDFTKSDISIEEAIEMIKINHKIFCPKINKRSYEIISSNFYSILQNEDKKIISILKEMSQEELETIFSSQKLQIDNEDSLFELITNLGPDYYFLYDYIEFEYLSIEKVEQFINNISNHEVSLHPLLWSSICRRLMIDVTKGKENFYNKQRHKKPKNKVNQIINCEKGIIKYLTELTENDNIYISKIIDVEVSEVESGKIKNIFDQSKNTLLRVKDPKNSFIVIDFKDKKVNLSKYYFSVPDVKGIIRNHPNSWEIEGSNDKQDWEKIDERSNESSFSYYGASKTFTCQNRNDKFYRFIRIKEIIGQNNGHELLLSEVEFYGLVQPN</sequence>
<evidence type="ECO:0000259" key="1">
    <source>
        <dbReference type="Pfam" id="PF07707"/>
    </source>
</evidence>
<reference evidence="2 3" key="1">
    <citation type="submission" date="2024-04" db="EMBL/GenBank/DDBJ databases">
        <title>Tritrichomonas musculus Genome.</title>
        <authorList>
            <person name="Alves-Ferreira E."/>
            <person name="Grigg M."/>
            <person name="Lorenzi H."/>
            <person name="Galac M."/>
        </authorList>
    </citation>
    <scope>NUCLEOTIDE SEQUENCE [LARGE SCALE GENOMIC DNA]</scope>
    <source>
        <strain evidence="2 3">EAF2021</strain>
    </source>
</reference>
<dbReference type="Gene3D" id="1.25.40.420">
    <property type="match status" value="1"/>
</dbReference>
<dbReference type="Pfam" id="PF07707">
    <property type="entry name" value="BACK"/>
    <property type="match status" value="1"/>
</dbReference>
<dbReference type="SUPFAM" id="SSF49785">
    <property type="entry name" value="Galactose-binding domain-like"/>
    <property type="match status" value="1"/>
</dbReference>
<keyword evidence="3" id="KW-1185">Reference proteome</keyword>
<feature type="domain" description="BACK" evidence="1">
    <location>
        <begin position="153"/>
        <end position="224"/>
    </location>
</feature>
<dbReference type="InterPro" id="IPR008979">
    <property type="entry name" value="Galactose-bd-like_sf"/>
</dbReference>
<protein>
    <recommendedName>
        <fullName evidence="1">BACK domain-containing protein</fullName>
    </recommendedName>
</protein>
<gene>
    <name evidence="2" type="ORF">M9Y10_008334</name>
</gene>
<organism evidence="2 3">
    <name type="scientific">Tritrichomonas musculus</name>
    <dbReference type="NCBI Taxonomy" id="1915356"/>
    <lineage>
        <taxon>Eukaryota</taxon>
        <taxon>Metamonada</taxon>
        <taxon>Parabasalia</taxon>
        <taxon>Tritrichomonadida</taxon>
        <taxon>Tritrichomonadidae</taxon>
        <taxon>Tritrichomonas</taxon>
    </lineage>
</organism>
<dbReference type="InterPro" id="IPR011705">
    <property type="entry name" value="BACK"/>
</dbReference>
<accession>A0ABR2IYM4</accession>
<dbReference type="Proteomes" id="UP001470230">
    <property type="component" value="Unassembled WGS sequence"/>
</dbReference>
<evidence type="ECO:0000313" key="2">
    <source>
        <dbReference type="EMBL" id="KAK8870452.1"/>
    </source>
</evidence>
<name>A0ABR2IYM4_9EUKA</name>
<evidence type="ECO:0000313" key="3">
    <source>
        <dbReference type="Proteomes" id="UP001470230"/>
    </source>
</evidence>
<proteinExistence type="predicted"/>
<dbReference type="Gene3D" id="2.60.120.260">
    <property type="entry name" value="Galactose-binding domain-like"/>
    <property type="match status" value="1"/>
</dbReference>
<dbReference type="EMBL" id="JAPFFF010000014">
    <property type="protein sequence ID" value="KAK8870452.1"/>
    <property type="molecule type" value="Genomic_DNA"/>
</dbReference>
<comment type="caution">
    <text evidence="2">The sequence shown here is derived from an EMBL/GenBank/DDBJ whole genome shotgun (WGS) entry which is preliminary data.</text>
</comment>